<dbReference type="InterPro" id="IPR003594">
    <property type="entry name" value="HATPase_dom"/>
</dbReference>
<keyword evidence="4" id="KW-0067">ATP-binding</keyword>
<dbReference type="Proteomes" id="UP001183607">
    <property type="component" value="Unassembled WGS sequence"/>
</dbReference>
<dbReference type="Pfam" id="PF13581">
    <property type="entry name" value="HATPase_c_2"/>
    <property type="match status" value="1"/>
</dbReference>
<sequence length="263" mass="28135">MADMTGHQPQNWQSLAPPVGSPFRPRLGDLALDLAKDGRIGVVVDIPGDTASSYHLREPGGGGDWRAPGTGATLRPVAVPVTHVTLRRAEPVLDRRARQVGLAVGVHHEDGHSTDSLMVLLWKEAKDLCQALTRMVAEAAPPVSAELPRTAESAATARMLIREVLTYWDLAHLTEPAALIISELVGNAVTHAEGGVIRLAVKKLDVEGVRITVSDCSHARPLPRTPCPEALKGRGLTLVDAFASAWGTDPEPEGKRVWAEVRA</sequence>
<evidence type="ECO:0000259" key="3">
    <source>
        <dbReference type="Pfam" id="PF13581"/>
    </source>
</evidence>
<evidence type="ECO:0000256" key="1">
    <source>
        <dbReference type="ARBA" id="ARBA00022527"/>
    </source>
</evidence>
<dbReference type="PANTHER" id="PTHR35526:SF3">
    <property type="entry name" value="ANTI-SIGMA-F FACTOR RSBW"/>
    <property type="match status" value="1"/>
</dbReference>
<dbReference type="RefSeq" id="WP_254667399.1">
    <property type="nucleotide sequence ID" value="NZ_JAVRER010000002.1"/>
</dbReference>
<accession>A0ABD5DZR0</accession>
<evidence type="ECO:0000313" key="4">
    <source>
        <dbReference type="EMBL" id="MDT0414221.1"/>
    </source>
</evidence>
<keyword evidence="4" id="KW-0547">Nucleotide-binding</keyword>
<dbReference type="InterPro" id="IPR036890">
    <property type="entry name" value="HATPase_C_sf"/>
</dbReference>
<protein>
    <submittedName>
        <fullName evidence="4">ATP-binding protein</fullName>
    </submittedName>
</protein>
<keyword evidence="1" id="KW-0723">Serine/threonine-protein kinase</keyword>
<keyword evidence="1" id="KW-0418">Kinase</keyword>
<name>A0ABD5DZR0_9ACTN</name>
<dbReference type="Gene3D" id="3.30.565.10">
    <property type="entry name" value="Histidine kinase-like ATPase, C-terminal domain"/>
    <property type="match status" value="1"/>
</dbReference>
<reference evidence="5" key="1">
    <citation type="submission" date="2023-07" db="EMBL/GenBank/DDBJ databases">
        <title>30 novel species of actinomycetes from the DSMZ collection.</title>
        <authorList>
            <person name="Nouioui I."/>
        </authorList>
    </citation>
    <scope>NUCLEOTIDE SEQUENCE [LARGE SCALE GENOMIC DNA]</scope>
    <source>
        <strain evidence="5">DSM 41982</strain>
    </source>
</reference>
<comment type="caution">
    <text evidence="4">The sequence shown here is derived from an EMBL/GenBank/DDBJ whole genome shotgun (WGS) entry which is preliminary data.</text>
</comment>
<gene>
    <name evidence="4" type="ORF">RM574_01845</name>
</gene>
<evidence type="ECO:0000313" key="5">
    <source>
        <dbReference type="Proteomes" id="UP001183607"/>
    </source>
</evidence>
<feature type="region of interest" description="Disordered" evidence="2">
    <location>
        <begin position="1"/>
        <end position="20"/>
    </location>
</feature>
<organism evidence="4 5">
    <name type="scientific">Streptomyces evansiae</name>
    <dbReference type="NCBI Taxonomy" id="3075535"/>
    <lineage>
        <taxon>Bacteria</taxon>
        <taxon>Bacillati</taxon>
        <taxon>Actinomycetota</taxon>
        <taxon>Actinomycetes</taxon>
        <taxon>Kitasatosporales</taxon>
        <taxon>Streptomycetaceae</taxon>
        <taxon>Streptomyces</taxon>
    </lineage>
</organism>
<feature type="domain" description="Histidine kinase/HSP90-like ATPase" evidence="3">
    <location>
        <begin position="148"/>
        <end position="259"/>
    </location>
</feature>
<dbReference type="GO" id="GO:0005524">
    <property type="term" value="F:ATP binding"/>
    <property type="evidence" value="ECO:0007669"/>
    <property type="project" value="UniProtKB-KW"/>
</dbReference>
<evidence type="ECO:0000256" key="2">
    <source>
        <dbReference type="SAM" id="MobiDB-lite"/>
    </source>
</evidence>
<proteinExistence type="predicted"/>
<dbReference type="PANTHER" id="PTHR35526">
    <property type="entry name" value="ANTI-SIGMA-F FACTOR RSBW-RELATED"/>
    <property type="match status" value="1"/>
</dbReference>
<dbReference type="GO" id="GO:0004674">
    <property type="term" value="F:protein serine/threonine kinase activity"/>
    <property type="evidence" value="ECO:0007669"/>
    <property type="project" value="UniProtKB-KW"/>
</dbReference>
<dbReference type="InterPro" id="IPR050267">
    <property type="entry name" value="Anti-sigma-factor_SerPK"/>
</dbReference>
<dbReference type="EMBL" id="JAVRER010000002">
    <property type="protein sequence ID" value="MDT0414221.1"/>
    <property type="molecule type" value="Genomic_DNA"/>
</dbReference>
<dbReference type="CDD" id="cd16936">
    <property type="entry name" value="HATPase_RsbW-like"/>
    <property type="match status" value="1"/>
</dbReference>
<dbReference type="SUPFAM" id="SSF55874">
    <property type="entry name" value="ATPase domain of HSP90 chaperone/DNA topoisomerase II/histidine kinase"/>
    <property type="match status" value="1"/>
</dbReference>
<dbReference type="AlphaFoldDB" id="A0ABD5DZR0"/>
<keyword evidence="1" id="KW-0808">Transferase</keyword>